<proteinExistence type="inferred from homology"/>
<evidence type="ECO:0000256" key="9">
    <source>
        <dbReference type="ARBA" id="ARBA00022833"/>
    </source>
</evidence>
<dbReference type="InterPro" id="IPR026846">
    <property type="entry name" value="Nse2(Mms21)"/>
</dbReference>
<evidence type="ECO:0000256" key="2">
    <source>
        <dbReference type="ARBA" id="ARBA00004718"/>
    </source>
</evidence>
<name>K1QEJ1_MAGGI</name>
<dbReference type="InterPro" id="IPR004181">
    <property type="entry name" value="Znf_MIZ"/>
</dbReference>
<dbReference type="GO" id="GO:0008270">
    <property type="term" value="F:zinc ion binding"/>
    <property type="evidence" value="ECO:0007669"/>
    <property type="project" value="UniProtKB-KW"/>
</dbReference>
<feature type="domain" description="SP-RING-type" evidence="15">
    <location>
        <begin position="140"/>
        <end position="224"/>
    </location>
</feature>
<keyword evidence="10" id="KW-0539">Nucleus</keyword>
<dbReference type="OrthoDB" id="26899at2759"/>
<dbReference type="PROSITE" id="PS51044">
    <property type="entry name" value="ZF_SP_RING"/>
    <property type="match status" value="1"/>
</dbReference>
<evidence type="ECO:0000256" key="10">
    <source>
        <dbReference type="ARBA" id="ARBA00023242"/>
    </source>
</evidence>
<keyword evidence="9" id="KW-0862">Zinc</keyword>
<gene>
    <name evidence="16" type="ORF">CGI_10002218</name>
</gene>
<dbReference type="EnsemblMetazoa" id="G34768.1">
    <property type="protein sequence ID" value="G34768.1:cds"/>
    <property type="gene ID" value="G34768"/>
</dbReference>
<evidence type="ECO:0000256" key="13">
    <source>
        <dbReference type="PROSITE-ProRule" id="PRU00452"/>
    </source>
</evidence>
<protein>
    <recommendedName>
        <fullName evidence="4">E3 SUMO-protein ligase NSE2</fullName>
    </recommendedName>
    <alternativeName>
        <fullName evidence="11">E3 SUMO-protein transferase NSE2</fullName>
    </alternativeName>
    <alternativeName>
        <fullName evidence="12">Non-structural maintenance of chromosomes element 2 homolog</fullName>
    </alternativeName>
</protein>
<dbReference type="PANTHER" id="PTHR21330:SF1">
    <property type="entry name" value="E3 SUMO-PROTEIN LIGASE NSE2"/>
    <property type="match status" value="1"/>
</dbReference>
<keyword evidence="8" id="KW-0833">Ubl conjugation pathway</keyword>
<keyword evidence="16" id="KW-0436">Ligase</keyword>
<sequence>MAQFAVIEQAKKSLKTVQDYIKVGMETTIDVAQDIAESKIESEKEIDTLKSVMQDYVQMERDLEDFMNSVEDVTNQAAQSQEAIDLEESVEKRLQDYKNRSRKLPLEGHEKFLDLTEKIAGILNPDGEVNCIPQTPVCGGDEEMVLTQSDVNTRCPYTGKDMVNPVTNKHCKHNYDRDGIYYYIKIKKNKAKCPVGGCMNENPIKKEDLVENKELKRYIEKKIRQEKKSKK</sequence>
<dbReference type="GO" id="GO:0016874">
    <property type="term" value="F:ligase activity"/>
    <property type="evidence" value="ECO:0007669"/>
    <property type="project" value="UniProtKB-KW"/>
</dbReference>
<evidence type="ECO:0000256" key="11">
    <source>
        <dbReference type="ARBA" id="ARBA00031731"/>
    </source>
</evidence>
<evidence type="ECO:0000256" key="5">
    <source>
        <dbReference type="ARBA" id="ARBA00022679"/>
    </source>
</evidence>
<feature type="coiled-coil region" evidence="14">
    <location>
        <begin position="56"/>
        <end position="100"/>
    </location>
</feature>
<keyword evidence="14" id="KW-0175">Coiled coil</keyword>
<dbReference type="FunCoup" id="K1QEJ1">
    <property type="interactions" value="1572"/>
</dbReference>
<dbReference type="CDD" id="cd16651">
    <property type="entry name" value="SPL-RING_NSE2"/>
    <property type="match status" value="1"/>
</dbReference>
<accession>K1QEJ1</accession>
<dbReference type="Pfam" id="PF11789">
    <property type="entry name" value="zf-Nse"/>
    <property type="match status" value="1"/>
</dbReference>
<evidence type="ECO:0000256" key="14">
    <source>
        <dbReference type="SAM" id="Coils"/>
    </source>
</evidence>
<comment type="similarity">
    <text evidence="3">Belongs to the NSE2 family.</text>
</comment>
<dbReference type="EnsemblMetazoa" id="G34768.2">
    <property type="protein sequence ID" value="G34768.2:cds"/>
    <property type="gene ID" value="G34768"/>
</dbReference>
<dbReference type="GO" id="GO:0005634">
    <property type="term" value="C:nucleus"/>
    <property type="evidence" value="ECO:0007669"/>
    <property type="project" value="UniProtKB-SubCell"/>
</dbReference>
<evidence type="ECO:0000256" key="1">
    <source>
        <dbReference type="ARBA" id="ARBA00004123"/>
    </source>
</evidence>
<organism evidence="16">
    <name type="scientific">Magallana gigas</name>
    <name type="common">Pacific oyster</name>
    <name type="synonym">Crassostrea gigas</name>
    <dbReference type="NCBI Taxonomy" id="29159"/>
    <lineage>
        <taxon>Eukaryota</taxon>
        <taxon>Metazoa</taxon>
        <taxon>Spiralia</taxon>
        <taxon>Lophotrochozoa</taxon>
        <taxon>Mollusca</taxon>
        <taxon>Bivalvia</taxon>
        <taxon>Autobranchia</taxon>
        <taxon>Pteriomorphia</taxon>
        <taxon>Ostreida</taxon>
        <taxon>Ostreoidea</taxon>
        <taxon>Ostreidae</taxon>
        <taxon>Magallana</taxon>
    </lineage>
</organism>
<dbReference type="Gene3D" id="3.30.40.10">
    <property type="entry name" value="Zinc/RING finger domain, C3HC4 (zinc finger)"/>
    <property type="match status" value="1"/>
</dbReference>
<dbReference type="GO" id="GO:0016925">
    <property type="term" value="P:protein sumoylation"/>
    <property type="evidence" value="ECO:0007669"/>
    <property type="project" value="UniProtKB-UniPathway"/>
</dbReference>
<keyword evidence="18" id="KW-1185">Reference proteome</keyword>
<evidence type="ECO:0000313" key="17">
    <source>
        <dbReference type="EnsemblMetazoa" id="G34768.1:cds"/>
    </source>
</evidence>
<evidence type="ECO:0000256" key="7">
    <source>
        <dbReference type="ARBA" id="ARBA00022771"/>
    </source>
</evidence>
<comment type="subcellular location">
    <subcellularLocation>
        <location evidence="1">Nucleus</location>
    </subcellularLocation>
</comment>
<reference evidence="16" key="1">
    <citation type="journal article" date="2012" name="Nature">
        <title>The oyster genome reveals stress adaptation and complexity of shell formation.</title>
        <authorList>
            <person name="Zhang G."/>
            <person name="Fang X."/>
            <person name="Guo X."/>
            <person name="Li L."/>
            <person name="Luo R."/>
            <person name="Xu F."/>
            <person name="Yang P."/>
            <person name="Zhang L."/>
            <person name="Wang X."/>
            <person name="Qi H."/>
            <person name="Xiong Z."/>
            <person name="Que H."/>
            <person name="Xie Y."/>
            <person name="Holland P.W."/>
            <person name="Paps J."/>
            <person name="Zhu Y."/>
            <person name="Wu F."/>
            <person name="Chen Y."/>
            <person name="Wang J."/>
            <person name="Peng C."/>
            <person name="Meng J."/>
            <person name="Yang L."/>
            <person name="Liu J."/>
            <person name="Wen B."/>
            <person name="Zhang N."/>
            <person name="Huang Z."/>
            <person name="Zhu Q."/>
            <person name="Feng Y."/>
            <person name="Mount A."/>
            <person name="Hedgecock D."/>
            <person name="Xu Z."/>
            <person name="Liu Y."/>
            <person name="Domazet-Loso T."/>
            <person name="Du Y."/>
            <person name="Sun X."/>
            <person name="Zhang S."/>
            <person name="Liu B."/>
            <person name="Cheng P."/>
            <person name="Jiang X."/>
            <person name="Li J."/>
            <person name="Fan D."/>
            <person name="Wang W."/>
            <person name="Fu W."/>
            <person name="Wang T."/>
            <person name="Wang B."/>
            <person name="Zhang J."/>
            <person name="Peng Z."/>
            <person name="Li Y."/>
            <person name="Li N."/>
            <person name="Wang J."/>
            <person name="Chen M."/>
            <person name="He Y."/>
            <person name="Tan F."/>
            <person name="Song X."/>
            <person name="Zheng Q."/>
            <person name="Huang R."/>
            <person name="Yang H."/>
            <person name="Du X."/>
            <person name="Chen L."/>
            <person name="Yang M."/>
            <person name="Gaffney P.M."/>
            <person name="Wang S."/>
            <person name="Luo L."/>
            <person name="She Z."/>
            <person name="Ming Y."/>
            <person name="Huang W."/>
            <person name="Zhang S."/>
            <person name="Huang B."/>
            <person name="Zhang Y."/>
            <person name="Qu T."/>
            <person name="Ni P."/>
            <person name="Miao G."/>
            <person name="Wang J."/>
            <person name="Wang Q."/>
            <person name="Steinberg C.E."/>
            <person name="Wang H."/>
            <person name="Li N."/>
            <person name="Qian L."/>
            <person name="Zhang G."/>
            <person name="Li Y."/>
            <person name="Yang H."/>
            <person name="Liu X."/>
            <person name="Wang J."/>
            <person name="Yin Y."/>
            <person name="Wang J."/>
        </authorList>
    </citation>
    <scope>NUCLEOTIDE SEQUENCE [LARGE SCALE GENOMIC DNA]</scope>
    <source>
        <strain evidence="16">05x7-T-G4-1.051#20</strain>
    </source>
</reference>
<keyword evidence="7 13" id="KW-0863">Zinc-finger</keyword>
<dbReference type="EnsemblMetazoa" id="G34768.3">
    <property type="protein sequence ID" value="G34768.3:cds"/>
    <property type="gene ID" value="G34768"/>
</dbReference>
<dbReference type="GO" id="GO:0030915">
    <property type="term" value="C:Smc5-Smc6 complex"/>
    <property type="evidence" value="ECO:0007669"/>
    <property type="project" value="InterPro"/>
</dbReference>
<evidence type="ECO:0000256" key="8">
    <source>
        <dbReference type="ARBA" id="ARBA00022786"/>
    </source>
</evidence>
<dbReference type="AlphaFoldDB" id="K1QEJ1"/>
<dbReference type="Proteomes" id="UP000005408">
    <property type="component" value="Unassembled WGS sequence"/>
</dbReference>
<comment type="pathway">
    <text evidence="2">Protein modification; protein sumoylation.</text>
</comment>
<dbReference type="PANTHER" id="PTHR21330">
    <property type="entry name" value="E3 SUMO-PROTEIN LIGASE NSE2"/>
    <property type="match status" value="1"/>
</dbReference>
<dbReference type="OMA" id="NHHYDEG"/>
<evidence type="ECO:0000256" key="4">
    <source>
        <dbReference type="ARBA" id="ARBA00020923"/>
    </source>
</evidence>
<dbReference type="GO" id="GO:0061665">
    <property type="term" value="F:SUMO ligase activity"/>
    <property type="evidence" value="ECO:0007669"/>
    <property type="project" value="TreeGrafter"/>
</dbReference>
<dbReference type="UniPathway" id="UPA00886"/>
<reference evidence="17" key="2">
    <citation type="submission" date="2022-08" db="UniProtKB">
        <authorList>
            <consortium name="EnsemblMetazoa"/>
        </authorList>
    </citation>
    <scope>IDENTIFICATION</scope>
    <source>
        <strain evidence="17">05x7-T-G4-1.051#20</strain>
    </source>
</reference>
<evidence type="ECO:0000313" key="16">
    <source>
        <dbReference type="EMBL" id="EKC27220.1"/>
    </source>
</evidence>
<evidence type="ECO:0000256" key="12">
    <source>
        <dbReference type="ARBA" id="ARBA00032533"/>
    </source>
</evidence>
<evidence type="ECO:0000313" key="18">
    <source>
        <dbReference type="Proteomes" id="UP000005408"/>
    </source>
</evidence>
<dbReference type="SUPFAM" id="SSF57850">
    <property type="entry name" value="RING/U-box"/>
    <property type="match status" value="1"/>
</dbReference>
<keyword evidence="5" id="KW-0808">Transferase</keyword>
<dbReference type="GO" id="GO:0000724">
    <property type="term" value="P:double-strand break repair via homologous recombination"/>
    <property type="evidence" value="ECO:0007669"/>
    <property type="project" value="InterPro"/>
</dbReference>
<dbReference type="HOGENOM" id="CLU_106543_0_0_1"/>
<dbReference type="InterPro" id="IPR013083">
    <property type="entry name" value="Znf_RING/FYVE/PHD"/>
</dbReference>
<evidence type="ECO:0000256" key="6">
    <source>
        <dbReference type="ARBA" id="ARBA00022723"/>
    </source>
</evidence>
<keyword evidence="6" id="KW-0479">Metal-binding</keyword>
<evidence type="ECO:0000259" key="15">
    <source>
        <dbReference type="PROSITE" id="PS51044"/>
    </source>
</evidence>
<evidence type="ECO:0000256" key="3">
    <source>
        <dbReference type="ARBA" id="ARBA00008212"/>
    </source>
</evidence>
<dbReference type="EMBL" id="JH817938">
    <property type="protein sequence ID" value="EKC27220.1"/>
    <property type="molecule type" value="Genomic_DNA"/>
</dbReference>